<gene>
    <name evidence="4" type="ORF">SAMN03080601_00202</name>
</gene>
<dbReference type="SUPFAM" id="SSF52266">
    <property type="entry name" value="SGNH hydrolase"/>
    <property type="match status" value="1"/>
</dbReference>
<evidence type="ECO:0000313" key="4">
    <source>
        <dbReference type="EMBL" id="SKB32675.1"/>
    </source>
</evidence>
<evidence type="ECO:0000259" key="3">
    <source>
        <dbReference type="Pfam" id="PF03629"/>
    </source>
</evidence>
<dbReference type="Pfam" id="PF03629">
    <property type="entry name" value="SASA"/>
    <property type="match status" value="1"/>
</dbReference>
<dbReference type="Proteomes" id="UP000191055">
    <property type="component" value="Unassembled WGS sequence"/>
</dbReference>
<evidence type="ECO:0000313" key="5">
    <source>
        <dbReference type="Proteomes" id="UP000191055"/>
    </source>
</evidence>
<protein>
    <recommendedName>
        <fullName evidence="3">Sialate O-acetylesterase domain-containing protein</fullName>
    </recommendedName>
</protein>
<dbReference type="InterPro" id="IPR036514">
    <property type="entry name" value="SGNH_hydro_sf"/>
</dbReference>
<dbReference type="RefSeq" id="WP_079555984.1">
    <property type="nucleotide sequence ID" value="NZ_CP021904.1"/>
</dbReference>
<keyword evidence="2" id="KW-0732">Signal</keyword>
<sequence length="278" mass="30805">MKLLLMITFLFLSTLVYSQDPNFHIYLCFGQSNMAGAAPAEAQDSVVDARFQMLSAMDCPKHDRVMGNWYTATPPISDCNAGISPADYFGRTLIENLPDSITIGVINVSVGGSRIELFDKYNHQEYIETAPDWMIGWIENYGGNPYGRLVEMAKIAQTNGIIKGALLHQGESNPNDTLWVNKVQDIYDNLLADLMLNPEKTPILAGEMLSDEFGGRCHAFNHFINLLPGVISNAHVVSSKGCPGMTDGLHFTSEGYRILGRRYGEKMLEVNYGILISK</sequence>
<dbReference type="InterPro" id="IPR052940">
    <property type="entry name" value="Carb_Esterase_6"/>
</dbReference>
<keyword evidence="5" id="KW-1185">Reference proteome</keyword>
<dbReference type="PANTHER" id="PTHR31988">
    <property type="entry name" value="ESTERASE, PUTATIVE (DUF303)-RELATED"/>
    <property type="match status" value="1"/>
</dbReference>
<dbReference type="AlphaFoldDB" id="A0A1T5ACQ0"/>
<dbReference type="OrthoDB" id="9803578at2"/>
<proteinExistence type="predicted"/>
<feature type="domain" description="Sialate O-acetylesterase" evidence="3">
    <location>
        <begin position="23"/>
        <end position="268"/>
    </location>
</feature>
<dbReference type="Gene3D" id="3.40.50.1110">
    <property type="entry name" value="SGNH hydrolase"/>
    <property type="match status" value="1"/>
</dbReference>
<organism evidence="4 5">
    <name type="scientific">Alkalitalea saponilacus</name>
    <dbReference type="NCBI Taxonomy" id="889453"/>
    <lineage>
        <taxon>Bacteria</taxon>
        <taxon>Pseudomonadati</taxon>
        <taxon>Bacteroidota</taxon>
        <taxon>Bacteroidia</taxon>
        <taxon>Marinilabiliales</taxon>
        <taxon>Marinilabiliaceae</taxon>
        <taxon>Alkalitalea</taxon>
    </lineage>
</organism>
<feature type="signal peptide" evidence="2">
    <location>
        <begin position="1"/>
        <end position="18"/>
    </location>
</feature>
<reference evidence="4 5" key="1">
    <citation type="submission" date="2017-02" db="EMBL/GenBank/DDBJ databases">
        <authorList>
            <person name="Peterson S.W."/>
        </authorList>
    </citation>
    <scope>NUCLEOTIDE SEQUENCE [LARGE SCALE GENOMIC DNA]</scope>
    <source>
        <strain evidence="4 5">DSM 24412</strain>
    </source>
</reference>
<evidence type="ECO:0000256" key="1">
    <source>
        <dbReference type="ARBA" id="ARBA00022801"/>
    </source>
</evidence>
<name>A0A1T5ACQ0_9BACT</name>
<dbReference type="STRING" id="889453.SAMN03080601_00202"/>
<dbReference type="KEGG" id="asx:CDL62_06185"/>
<feature type="chain" id="PRO_5012707584" description="Sialate O-acetylesterase domain-containing protein" evidence="2">
    <location>
        <begin position="19"/>
        <end position="278"/>
    </location>
</feature>
<keyword evidence="1" id="KW-0378">Hydrolase</keyword>
<dbReference type="EMBL" id="FUYV01000001">
    <property type="protein sequence ID" value="SKB32675.1"/>
    <property type="molecule type" value="Genomic_DNA"/>
</dbReference>
<accession>A0A1T5ACQ0</accession>
<evidence type="ECO:0000256" key="2">
    <source>
        <dbReference type="SAM" id="SignalP"/>
    </source>
</evidence>
<dbReference type="PANTHER" id="PTHR31988:SF19">
    <property type="entry name" value="9-O-ACETYL-N-ACETYLNEURAMINIC ACID DEACETYLASE-RELATED"/>
    <property type="match status" value="1"/>
</dbReference>
<dbReference type="InterPro" id="IPR005181">
    <property type="entry name" value="SASA"/>
</dbReference>
<dbReference type="GO" id="GO:0016788">
    <property type="term" value="F:hydrolase activity, acting on ester bonds"/>
    <property type="evidence" value="ECO:0007669"/>
    <property type="project" value="UniProtKB-ARBA"/>
</dbReference>